<keyword evidence="2" id="KW-0862">Zinc</keyword>
<dbReference type="GO" id="GO:0046872">
    <property type="term" value="F:metal ion binding"/>
    <property type="evidence" value="ECO:0007669"/>
    <property type="project" value="UniProtKB-KW"/>
</dbReference>
<dbReference type="InterPro" id="IPR051804">
    <property type="entry name" value="Carb_Metab_Reg_Kinase/Isom"/>
</dbReference>
<dbReference type="PANTHER" id="PTHR42742">
    <property type="entry name" value="TRANSCRIPTIONAL REPRESSOR MPRA"/>
    <property type="match status" value="1"/>
</dbReference>
<evidence type="ECO:0000313" key="3">
    <source>
        <dbReference type="EMBL" id="QJA05070.1"/>
    </source>
</evidence>
<evidence type="ECO:0000313" key="4">
    <source>
        <dbReference type="Proteomes" id="UP000503330"/>
    </source>
</evidence>
<dbReference type="CDD" id="cd07010">
    <property type="entry name" value="cupin_PMI_type_I_N_bac"/>
    <property type="match status" value="1"/>
</dbReference>
<dbReference type="PANTHER" id="PTHR42742:SF3">
    <property type="entry name" value="FRUCTOKINASE"/>
    <property type="match status" value="1"/>
</dbReference>
<keyword evidence="1" id="KW-0479">Metal-binding</keyword>
<dbReference type="EMBL" id="CP048838">
    <property type="protein sequence ID" value="QJA05070.1"/>
    <property type="molecule type" value="Genomic_DNA"/>
</dbReference>
<accession>A0AAP9SGN4</accession>
<evidence type="ECO:0000256" key="1">
    <source>
        <dbReference type="ARBA" id="ARBA00022723"/>
    </source>
</evidence>
<dbReference type="SUPFAM" id="SSF51182">
    <property type="entry name" value="RmlC-like cupins"/>
    <property type="match status" value="1"/>
</dbReference>
<dbReference type="GeneID" id="61928433"/>
<dbReference type="RefSeq" id="WP_002606622.1">
    <property type="nucleotide sequence ID" value="NZ_BAAACC010000014.1"/>
</dbReference>
<dbReference type="InterPro" id="IPR011051">
    <property type="entry name" value="RmlC_Cupin_sf"/>
</dbReference>
<sequence length="586" mass="66818">MYNDTREPNFNQHPYIEANQFDCFSSYDEIGYEIKQKLNQMEQQKKTIVIDCYHGVNQSALLDNLITDLQPDEIIHTEDALLSAAELFTKFEKFIVPQDRSYGAFAVGTAEEYFSKEKLEDLKNRIRKQDGLIIIYGVAAGIVCEHPDVLLYANFTFEAVMTRFAAGGDNWGAENADEEFLKKQKRYIFLDHTILAPHKTACLQKADYVLNLDDADHPVMLRNSDVKTLIKHASSRPFQLVPQFTKAIWGGKWAQKVLGVCKDWPNVGWVLTGHMSMQKVTYKLKNGIFSIDAQDMLYYEPKRILGASIYYKWGYRCPLTINYLDTWEGGNLSLQVHPTASYGIPVFNARAGHHESYYIMDTTERSAVYLGLKEGTKVADMVSDLKKAEESGEFDAAKYVNRIPVKKHQHVFIPSGTVHSSAEGTCVLEIDQYTYATFKLFDWGRVDYDGRPRPVNIDHGQHCIQEDFQGDFVYDHLIAKQPQIAHGDGWECDDTSPIDYEPMDIKRYWFTKALHLECEDAIQILILVEGEEALIESLDGTFEPFVIHYAEATFIPAAVGQFILRPYGASLHDKLAVIKVSYPHMA</sequence>
<organism evidence="3 4">
    <name type="scientific">Clostridium innocuum</name>
    <dbReference type="NCBI Taxonomy" id="1522"/>
    <lineage>
        <taxon>Bacteria</taxon>
        <taxon>Bacillati</taxon>
        <taxon>Bacillota</taxon>
        <taxon>Clostridia</taxon>
        <taxon>Eubacteriales</taxon>
        <taxon>Clostridiaceae</taxon>
        <taxon>Clostridium</taxon>
    </lineage>
</organism>
<dbReference type="AlphaFoldDB" id="A0AAP9SGN4"/>
<evidence type="ECO:0000256" key="2">
    <source>
        <dbReference type="ARBA" id="ARBA00022833"/>
    </source>
</evidence>
<protein>
    <recommendedName>
        <fullName evidence="5">Mannose-6-phosphate isomerase</fullName>
    </recommendedName>
</protein>
<dbReference type="InterPro" id="IPR014710">
    <property type="entry name" value="RmlC-like_jellyroll"/>
</dbReference>
<dbReference type="Gene3D" id="2.60.120.10">
    <property type="entry name" value="Jelly Rolls"/>
    <property type="match status" value="1"/>
</dbReference>
<dbReference type="Proteomes" id="UP000503330">
    <property type="component" value="Chromosome"/>
</dbReference>
<evidence type="ECO:0008006" key="5">
    <source>
        <dbReference type="Google" id="ProtNLM"/>
    </source>
</evidence>
<reference evidence="3 4" key="1">
    <citation type="submission" date="2020-02" db="EMBL/GenBank/DDBJ databases">
        <authorList>
            <person name="Kociolek L.K."/>
            <person name="Ozer E.A."/>
        </authorList>
    </citation>
    <scope>NUCLEOTIDE SEQUENCE [LARGE SCALE GENOMIC DNA]</scope>
    <source>
        <strain evidence="3 4">ATCC 14501</strain>
    </source>
</reference>
<name>A0AAP9SGN4_CLOIN</name>
<gene>
    <name evidence="3" type="ORF">G4D54_22810</name>
</gene>
<proteinExistence type="predicted"/>